<dbReference type="InterPro" id="IPR007737">
    <property type="entry name" value="Mga_HTH"/>
</dbReference>
<evidence type="ECO:0000313" key="8">
    <source>
        <dbReference type="EMBL" id="SLM84739.1"/>
    </source>
</evidence>
<evidence type="ECO:0000256" key="1">
    <source>
        <dbReference type="ARBA" id="ARBA00022737"/>
    </source>
</evidence>
<protein>
    <submittedName>
        <fullName evidence="8">Mannitol operon activator, BglG family</fullName>
    </submittedName>
</protein>
<keyword evidence="2" id="KW-0805">Transcription regulation</keyword>
<keyword evidence="1" id="KW-0677">Repeat</keyword>
<feature type="domain" description="PTS EIIA type-2" evidence="5">
    <location>
        <begin position="523"/>
        <end position="669"/>
    </location>
</feature>
<dbReference type="SUPFAM" id="SSF63520">
    <property type="entry name" value="PTS-regulatory domain, PRD"/>
    <property type="match status" value="1"/>
</dbReference>
<evidence type="ECO:0000259" key="6">
    <source>
        <dbReference type="PROSITE" id="PS51099"/>
    </source>
</evidence>
<dbReference type="GO" id="GO:0009401">
    <property type="term" value="P:phosphoenolpyruvate-dependent sugar phosphotransferase system"/>
    <property type="evidence" value="ECO:0007669"/>
    <property type="project" value="InterPro"/>
</dbReference>
<gene>
    <name evidence="8" type="ORF">FM121_01505</name>
</gene>
<dbReference type="InterPro" id="IPR016152">
    <property type="entry name" value="PTrfase/Anion_transptr"/>
</dbReference>
<dbReference type="GO" id="GO:0006355">
    <property type="term" value="P:regulation of DNA-templated transcription"/>
    <property type="evidence" value="ECO:0007669"/>
    <property type="project" value="InterPro"/>
</dbReference>
<dbReference type="PANTHER" id="PTHR30185:SF18">
    <property type="entry name" value="TRANSCRIPTIONAL REGULATOR MTLR"/>
    <property type="match status" value="1"/>
</dbReference>
<feature type="domain" description="PRD" evidence="7">
    <location>
        <begin position="297"/>
        <end position="403"/>
    </location>
</feature>
<feature type="domain" description="PTS EIIB type-2" evidence="6">
    <location>
        <begin position="406"/>
        <end position="496"/>
    </location>
</feature>
<dbReference type="InterPro" id="IPR013011">
    <property type="entry name" value="PTS_EIIB_2"/>
</dbReference>
<evidence type="ECO:0000256" key="4">
    <source>
        <dbReference type="ARBA" id="ARBA00023163"/>
    </source>
</evidence>
<organism evidence="8 9">
    <name type="scientific">Vagococcus fluvialis bH819</name>
    <dbReference type="NCBI Taxonomy" id="1255619"/>
    <lineage>
        <taxon>Bacteria</taxon>
        <taxon>Bacillati</taxon>
        <taxon>Bacillota</taxon>
        <taxon>Bacilli</taxon>
        <taxon>Lactobacillales</taxon>
        <taxon>Enterococcaceae</taxon>
        <taxon>Vagococcus</taxon>
    </lineage>
</organism>
<accession>A0A1X6WKG5</accession>
<keyword evidence="9" id="KW-1185">Reference proteome</keyword>
<dbReference type="Pfam" id="PF00874">
    <property type="entry name" value="PRD"/>
    <property type="match status" value="1"/>
</dbReference>
<dbReference type="EMBL" id="FWFD01000003">
    <property type="protein sequence ID" value="SLM84739.1"/>
    <property type="molecule type" value="Genomic_DNA"/>
</dbReference>
<dbReference type="SUPFAM" id="SSF55804">
    <property type="entry name" value="Phoshotransferase/anion transport protein"/>
    <property type="match status" value="1"/>
</dbReference>
<dbReference type="CDD" id="cd05568">
    <property type="entry name" value="PTS_IIB_bgl_like"/>
    <property type="match status" value="1"/>
</dbReference>
<dbReference type="RefSeq" id="WP_086950388.1">
    <property type="nucleotide sequence ID" value="NZ_FWFD01000003.1"/>
</dbReference>
<name>A0A1X6WKG5_9ENTE</name>
<evidence type="ECO:0000256" key="2">
    <source>
        <dbReference type="ARBA" id="ARBA00023015"/>
    </source>
</evidence>
<dbReference type="Pfam" id="PF00359">
    <property type="entry name" value="PTS_EIIA_2"/>
    <property type="match status" value="1"/>
</dbReference>
<dbReference type="InterPro" id="IPR011608">
    <property type="entry name" value="PRD"/>
</dbReference>
<dbReference type="InterPro" id="IPR036634">
    <property type="entry name" value="PRD_sf"/>
</dbReference>
<dbReference type="GO" id="GO:0008982">
    <property type="term" value="F:protein-N(PI)-phosphohistidine-sugar phosphotransferase activity"/>
    <property type="evidence" value="ECO:0007669"/>
    <property type="project" value="InterPro"/>
</dbReference>
<dbReference type="InterPro" id="IPR050661">
    <property type="entry name" value="BglG_antiterminators"/>
</dbReference>
<dbReference type="PROSITE" id="PS51094">
    <property type="entry name" value="PTS_EIIA_TYPE_2"/>
    <property type="match status" value="1"/>
</dbReference>
<dbReference type="PROSITE" id="PS51372">
    <property type="entry name" value="PRD_2"/>
    <property type="match status" value="1"/>
</dbReference>
<dbReference type="PANTHER" id="PTHR30185">
    <property type="entry name" value="CRYPTIC BETA-GLUCOSIDE BGL OPERON ANTITERMINATOR"/>
    <property type="match status" value="1"/>
</dbReference>
<reference evidence="9" key="1">
    <citation type="submission" date="2017-02" db="EMBL/GenBank/DDBJ databases">
        <authorList>
            <person name="Dridi B."/>
        </authorList>
    </citation>
    <scope>NUCLEOTIDE SEQUENCE [LARGE SCALE GENOMIC DNA]</scope>
    <source>
        <strain evidence="9">bH819</strain>
    </source>
</reference>
<keyword evidence="4" id="KW-0804">Transcription</keyword>
<evidence type="ECO:0000259" key="7">
    <source>
        <dbReference type="PROSITE" id="PS51372"/>
    </source>
</evidence>
<dbReference type="Gene3D" id="1.10.1790.10">
    <property type="entry name" value="PRD domain"/>
    <property type="match status" value="1"/>
</dbReference>
<dbReference type="OrthoDB" id="9776005at2"/>
<dbReference type="InterPro" id="IPR002178">
    <property type="entry name" value="PTS_EIIA_type-2_dom"/>
</dbReference>
<dbReference type="InterPro" id="IPR036388">
    <property type="entry name" value="WH-like_DNA-bd_sf"/>
</dbReference>
<evidence type="ECO:0000259" key="5">
    <source>
        <dbReference type="PROSITE" id="PS51094"/>
    </source>
</evidence>
<dbReference type="Pfam" id="PF05043">
    <property type="entry name" value="Mga"/>
    <property type="match status" value="1"/>
</dbReference>
<dbReference type="AlphaFoldDB" id="A0A1X6WKG5"/>
<evidence type="ECO:0000256" key="3">
    <source>
        <dbReference type="ARBA" id="ARBA00023159"/>
    </source>
</evidence>
<dbReference type="Gene3D" id="1.10.10.10">
    <property type="entry name" value="Winged helix-like DNA-binding domain superfamily/Winged helix DNA-binding domain"/>
    <property type="match status" value="2"/>
</dbReference>
<sequence>MFLTPREKILLTELLNSPASVSINQMLTLLKVSRRMVYRELDSLTQSLASIDVDVKKISRGNYQLIYEKEQKKELEALLGTTTQMELSTIERQRSILLEFLDTTEVIPMIQFLEKYQISNTTFYADIKQLEEQIKQSPLKIVRNQGYEITGSEKYRRLLMANVLETEINEYQFFNYDPKNNENPYFFSYISSPDFFSTKKMVLEELNQSLPNLSDRKRQHLILVAFLSVKRVKAGHVLFEDTYTERLNKNMLNISKRIFAKLGKETQQLYPVNEIVFYSSLLNDFSNSFDENFFEENFDTELAYDVKTLIELVSEETEIDFFEDYNLYKMLLTHLSGVFSRAILKEDTLTNPILERIMEQYQELANGIRQSLPIAFEGQVLTEEEIAYMVLHFANSLERSPKIIEVDVAGFSPSGLVSTSMLEMKLRHHFPFIHQIHFYSIAELDKIKLEEDYDLVVSTSVLPGYQGHYELVTPLLLEDEVKRLKDVLKKIDKRDRKPRVAIKNLDEGKAYTEVLKFMDDVNELLSHFFVKKISYSGELEELLQALLSNLDQELVSNQEQIYQKLLKRLKQSPVAIPKTSMALFHASTEGIKKPIFCIMDLEEEMTLMGMDKVEMKVSRILLMLSPQEVTGIETKLLSKISGAIIMNDLYTEIFNSGNESIMYQLLSTLLIEEMKH</sequence>
<evidence type="ECO:0000313" key="9">
    <source>
        <dbReference type="Proteomes" id="UP000195918"/>
    </source>
</evidence>
<dbReference type="Proteomes" id="UP000195918">
    <property type="component" value="Unassembled WGS sequence"/>
</dbReference>
<proteinExistence type="predicted"/>
<keyword evidence="3" id="KW-0010">Activator</keyword>
<dbReference type="Gene3D" id="3.40.930.10">
    <property type="entry name" value="Mannitol-specific EII, Chain A"/>
    <property type="match status" value="1"/>
</dbReference>
<dbReference type="PROSITE" id="PS51099">
    <property type="entry name" value="PTS_EIIB_TYPE_2"/>
    <property type="match status" value="1"/>
</dbReference>